<gene>
    <name evidence="1" type="ORF">HK100_002334</name>
</gene>
<name>A0AAD5XDX4_9FUNG</name>
<evidence type="ECO:0000313" key="2">
    <source>
        <dbReference type="Proteomes" id="UP001211907"/>
    </source>
</evidence>
<dbReference type="EMBL" id="JADGJH010001540">
    <property type="protein sequence ID" value="KAJ3112450.1"/>
    <property type="molecule type" value="Genomic_DNA"/>
</dbReference>
<evidence type="ECO:0000313" key="1">
    <source>
        <dbReference type="EMBL" id="KAJ3112450.1"/>
    </source>
</evidence>
<dbReference type="Proteomes" id="UP001211907">
    <property type="component" value="Unassembled WGS sequence"/>
</dbReference>
<keyword evidence="2" id="KW-1185">Reference proteome</keyword>
<accession>A0AAD5XDX4</accession>
<dbReference type="AlphaFoldDB" id="A0AAD5XDX4"/>
<reference evidence="1" key="1">
    <citation type="submission" date="2020-05" db="EMBL/GenBank/DDBJ databases">
        <title>Phylogenomic resolution of chytrid fungi.</title>
        <authorList>
            <person name="Stajich J.E."/>
            <person name="Amses K."/>
            <person name="Simmons R."/>
            <person name="Seto K."/>
            <person name="Myers J."/>
            <person name="Bonds A."/>
            <person name="Quandt C.A."/>
            <person name="Barry K."/>
            <person name="Liu P."/>
            <person name="Grigoriev I."/>
            <person name="Longcore J.E."/>
            <person name="James T.Y."/>
        </authorList>
    </citation>
    <scope>NUCLEOTIDE SEQUENCE</scope>
    <source>
        <strain evidence="1">JEL0513</strain>
    </source>
</reference>
<sequence>MFEIMKKIGGVPQAETDEDRRNIAKVAAEWNISAREYFGNLGLKTSTVSLIGGVLGVFIPIPAAAAVFLTGTVCGIVASTATAIAKVETAGAIADASKQLKSGQFGASRIEKRARGFLGNITVVWAKMAQVMDGVDEHERAKISQAIMTSLIRAVEQNEDIGRELVRCTWGVGDRMSNVHTQLASAGAAVVATSKNWDSKAYIEQANAVAMSAAPCVIDLADDFLRPMPSRTARLTRRFWLVLPSWPRRCSWLEWLGGRLQMLRNPELSCLKLFPQLLRTWLHAAISICMTIS</sequence>
<comment type="caution">
    <text evidence="1">The sequence shown here is derived from an EMBL/GenBank/DDBJ whole genome shotgun (WGS) entry which is preliminary data.</text>
</comment>
<protein>
    <submittedName>
        <fullName evidence="1">Uncharacterized protein</fullName>
    </submittedName>
</protein>
<organism evidence="1 2">
    <name type="scientific">Physocladia obscura</name>
    <dbReference type="NCBI Taxonomy" id="109957"/>
    <lineage>
        <taxon>Eukaryota</taxon>
        <taxon>Fungi</taxon>
        <taxon>Fungi incertae sedis</taxon>
        <taxon>Chytridiomycota</taxon>
        <taxon>Chytridiomycota incertae sedis</taxon>
        <taxon>Chytridiomycetes</taxon>
        <taxon>Chytridiales</taxon>
        <taxon>Chytriomycetaceae</taxon>
        <taxon>Physocladia</taxon>
    </lineage>
</organism>
<proteinExistence type="predicted"/>